<keyword evidence="4" id="KW-0396">Initiation factor</keyword>
<feature type="compositionally biased region" description="Basic and acidic residues" evidence="8">
    <location>
        <begin position="478"/>
        <end position="490"/>
    </location>
</feature>
<sequence>MTPPDPRLDEFQLRLAHCLLDQLGSHGEFETVAQHFRLLISQTQERTLGELYEHIGRLVLRRISQSQLESYNDEVQLYAELCYCLFSTHFEHHSSLSPQVMFIHEHIFRLCVDSLSVENILEPSSTWDNGESTTGFSAPPELNGKYASVEKNSELLFYLYTFRLISLAQISEYIFRVIKSYGASVGTRLTSAVASVRLLTKLFPNHSHGPWKKEVNSFNRWTHVHSSLDKYSAKTIVENTSHNQETLDITSEENIERIGSPSLLDNGRKFPLFNSFNASIGPEERFNSFGSQHLEVETTVTGNNLGKHPATPSTSSSLDPASGLSPPPSEDLSVLEGQGPSPLKPTSLQTGEQRNERCTEAHKVKGEILDKLEGEREQAERKARDEACKADEEVGTKARIDKIREDGNGGERSRQARRRAKKNAVKAKKEAERKVREGAEDGTLSTAEETKTKGKVKEVSHPSPMKRDSSQGDVGGGDIREAEPGRDHVDSVSASGLQTHPSRTTNLGPVTPLRPTINRWVSRSRMLALQRLEGRRLVDRKVKALLNKFTMENFDSISDQIIEWANKSEQETDGSTLMQVIKLVFERAKDEAVFSEMYARLCRKMMERVSPYVQDRTIRNMEGRPITGGMLFRKYLLNRCQEDFERGWSARRVILAAAVTKTREDKAADVVSEGNGEAVLYSGEYYAAAKAKRQGLGLVRFIGELFKLQMLTERIMHECIKKLLSNILNPEEEEIESLCELLKTVGQSLDNPKARNHMDIYFERMQEMAKGSNINSRMQFKLLDVIELRARHWQARSAVPRSKLTRQCSSDDDSSQHGEHPGPNCTERDSWYTVISMFLKYY</sequence>
<keyword evidence="3" id="KW-0963">Cytoplasm</keyword>
<dbReference type="InterPro" id="IPR003890">
    <property type="entry name" value="MIF4G-like_typ-3"/>
</dbReference>
<comment type="similarity">
    <text evidence="2">Belongs to the eukaryotic initiation factor 4G family.</text>
</comment>
<gene>
    <name evidence="10" type="ORF">RDB_LOCUS57663</name>
</gene>
<dbReference type="GO" id="GO:0016281">
    <property type="term" value="C:eukaryotic translation initiation factor 4F complex"/>
    <property type="evidence" value="ECO:0007669"/>
    <property type="project" value="TreeGrafter"/>
</dbReference>
<dbReference type="PANTHER" id="PTHR23253:SF9">
    <property type="entry name" value="EUKARYOTIC TRANSLATION INITIATION FACTOR 4 GAMMA 2"/>
    <property type="match status" value="1"/>
</dbReference>
<evidence type="ECO:0000256" key="6">
    <source>
        <dbReference type="ARBA" id="ARBA00022884"/>
    </source>
</evidence>
<dbReference type="EMBL" id="CAJMWX010001029">
    <property type="protein sequence ID" value="CAE6445406.1"/>
    <property type="molecule type" value="Genomic_DNA"/>
</dbReference>
<organism evidence="10 11">
    <name type="scientific">Rhizoctonia solani</name>
    <dbReference type="NCBI Taxonomy" id="456999"/>
    <lineage>
        <taxon>Eukaryota</taxon>
        <taxon>Fungi</taxon>
        <taxon>Dikarya</taxon>
        <taxon>Basidiomycota</taxon>
        <taxon>Agaricomycotina</taxon>
        <taxon>Agaricomycetes</taxon>
        <taxon>Cantharellales</taxon>
        <taxon>Ceratobasidiaceae</taxon>
        <taxon>Rhizoctonia</taxon>
    </lineage>
</organism>
<dbReference type="FunFam" id="1.25.40.180:FF:000020">
    <property type="entry name" value="Eukaryotic translation initiation factor subunit"/>
    <property type="match status" value="1"/>
</dbReference>
<reference evidence="10" key="1">
    <citation type="submission" date="2021-01" db="EMBL/GenBank/DDBJ databases">
        <authorList>
            <person name="Kaushik A."/>
        </authorList>
    </citation>
    <scope>NUCLEOTIDE SEQUENCE</scope>
    <source>
        <strain evidence="10">AG4-R118</strain>
    </source>
</reference>
<dbReference type="Pfam" id="PF02854">
    <property type="entry name" value="MIF4G"/>
    <property type="match status" value="1"/>
</dbReference>
<keyword evidence="6" id="KW-0694">RNA-binding</keyword>
<evidence type="ECO:0000256" key="3">
    <source>
        <dbReference type="ARBA" id="ARBA00022490"/>
    </source>
</evidence>
<dbReference type="Proteomes" id="UP000663888">
    <property type="component" value="Unassembled WGS sequence"/>
</dbReference>
<proteinExistence type="inferred from homology"/>
<name>A0A8H3GDB1_9AGAM</name>
<dbReference type="GO" id="GO:0003743">
    <property type="term" value="F:translation initiation factor activity"/>
    <property type="evidence" value="ECO:0007669"/>
    <property type="project" value="UniProtKB-KW"/>
</dbReference>
<feature type="compositionally biased region" description="Basic and acidic residues" evidence="8">
    <location>
        <begin position="814"/>
        <end position="825"/>
    </location>
</feature>
<feature type="domain" description="MIF4G" evidence="9">
    <location>
        <begin position="539"/>
        <end position="792"/>
    </location>
</feature>
<dbReference type="SMART" id="SM00543">
    <property type="entry name" value="MIF4G"/>
    <property type="match status" value="1"/>
</dbReference>
<evidence type="ECO:0000256" key="2">
    <source>
        <dbReference type="ARBA" id="ARBA00005775"/>
    </source>
</evidence>
<protein>
    <recommendedName>
        <fullName evidence="9">MIF4G domain-containing protein</fullName>
    </recommendedName>
</protein>
<comment type="subcellular location">
    <subcellularLocation>
        <location evidence="1">Cytoplasm</location>
    </subcellularLocation>
</comment>
<keyword evidence="7" id="KW-0648">Protein biosynthesis</keyword>
<accession>A0A8H3GDB1</accession>
<evidence type="ECO:0000259" key="9">
    <source>
        <dbReference type="SMART" id="SM00543"/>
    </source>
</evidence>
<feature type="compositionally biased region" description="Basic and acidic residues" evidence="8">
    <location>
        <begin position="427"/>
        <end position="439"/>
    </location>
</feature>
<dbReference type="SUPFAM" id="SSF48371">
    <property type="entry name" value="ARM repeat"/>
    <property type="match status" value="1"/>
</dbReference>
<feature type="region of interest" description="Disordered" evidence="8">
    <location>
        <begin position="302"/>
        <end position="511"/>
    </location>
</feature>
<keyword evidence="5" id="KW-0597">Phosphoprotein</keyword>
<dbReference type="InterPro" id="IPR016024">
    <property type="entry name" value="ARM-type_fold"/>
</dbReference>
<evidence type="ECO:0000313" key="11">
    <source>
        <dbReference type="Proteomes" id="UP000663888"/>
    </source>
</evidence>
<evidence type="ECO:0000256" key="7">
    <source>
        <dbReference type="ARBA" id="ARBA00022917"/>
    </source>
</evidence>
<dbReference type="AlphaFoldDB" id="A0A8H3GDB1"/>
<feature type="compositionally biased region" description="Basic residues" evidence="8">
    <location>
        <begin position="415"/>
        <end position="426"/>
    </location>
</feature>
<evidence type="ECO:0000256" key="5">
    <source>
        <dbReference type="ARBA" id="ARBA00022553"/>
    </source>
</evidence>
<feature type="compositionally biased region" description="Polar residues" evidence="8">
    <location>
        <begin position="492"/>
        <end position="508"/>
    </location>
</feature>
<evidence type="ECO:0000313" key="10">
    <source>
        <dbReference type="EMBL" id="CAE6445406.1"/>
    </source>
</evidence>
<evidence type="ECO:0000256" key="8">
    <source>
        <dbReference type="SAM" id="MobiDB-lite"/>
    </source>
</evidence>
<evidence type="ECO:0000256" key="1">
    <source>
        <dbReference type="ARBA" id="ARBA00004496"/>
    </source>
</evidence>
<dbReference type="PANTHER" id="PTHR23253">
    <property type="entry name" value="EUKARYOTIC TRANSLATION INITIATION FACTOR 4 GAMMA"/>
    <property type="match status" value="1"/>
</dbReference>
<feature type="region of interest" description="Disordered" evidence="8">
    <location>
        <begin position="804"/>
        <end position="825"/>
    </location>
</feature>
<comment type="caution">
    <text evidence="10">The sequence shown here is derived from an EMBL/GenBank/DDBJ whole genome shotgun (WGS) entry which is preliminary data.</text>
</comment>
<evidence type="ECO:0000256" key="4">
    <source>
        <dbReference type="ARBA" id="ARBA00022540"/>
    </source>
</evidence>
<feature type="compositionally biased region" description="Basic and acidic residues" evidence="8">
    <location>
        <begin position="353"/>
        <end position="414"/>
    </location>
</feature>
<dbReference type="Gene3D" id="1.25.40.180">
    <property type="match status" value="1"/>
</dbReference>
<dbReference type="GO" id="GO:0003729">
    <property type="term" value="F:mRNA binding"/>
    <property type="evidence" value="ECO:0007669"/>
    <property type="project" value="TreeGrafter"/>
</dbReference>
<dbReference type="GO" id="GO:0010494">
    <property type="term" value="C:cytoplasmic stress granule"/>
    <property type="evidence" value="ECO:0007669"/>
    <property type="project" value="UniProtKB-ARBA"/>
</dbReference>
<feature type="compositionally biased region" description="Basic and acidic residues" evidence="8">
    <location>
        <begin position="448"/>
        <end position="470"/>
    </location>
</feature>